<proteinExistence type="predicted"/>
<accession>A0AAD2W5E0</accession>
<evidence type="ECO:0000313" key="1">
    <source>
        <dbReference type="EMBL" id="ENY74394.1"/>
    </source>
</evidence>
<protein>
    <submittedName>
        <fullName evidence="1">Uncharacterized protein</fullName>
    </submittedName>
</protein>
<reference evidence="1 2" key="1">
    <citation type="submission" date="2013-02" db="EMBL/GenBank/DDBJ databases">
        <title>Insights into the proteome of triclosan-resistant Pseudomonas putida TRO1, isolated from activated sludge.</title>
        <authorList>
            <person name="Lolas I.B."/>
            <person name="Almeida B."/>
            <person name="Starnawski P.M."/>
            <person name="Soenderkaer M."/>
            <person name="Nielsen K.L."/>
            <person name="Nielsen J.L."/>
        </authorList>
    </citation>
    <scope>NUCLEOTIDE SEQUENCE [LARGE SCALE GENOMIC DNA]</scope>
    <source>
        <strain evidence="1 2">TRO1</strain>
    </source>
</reference>
<sequence length="61" mass="7223">MLEELQQHTQALHDAEEEDELQVEQLHVLRGRLYGHIDAAWVRREINADERGDLETLAQFR</sequence>
<evidence type="ECO:0000313" key="2">
    <source>
        <dbReference type="Proteomes" id="UP000013237"/>
    </source>
</evidence>
<gene>
    <name evidence="1" type="ORF">C206_27182</name>
</gene>
<dbReference type="AlphaFoldDB" id="A0AAD2W5E0"/>
<dbReference type="EMBL" id="APBQ01000200">
    <property type="protein sequence ID" value="ENY74394.1"/>
    <property type="molecule type" value="Genomic_DNA"/>
</dbReference>
<dbReference type="RefSeq" id="WP_004577402.1">
    <property type="nucleotide sequence ID" value="NZ_APBQ01000200.1"/>
</dbReference>
<organism evidence="1 2">
    <name type="scientific">Pseudomonas putida TRO1</name>
    <dbReference type="NCBI Taxonomy" id="1227924"/>
    <lineage>
        <taxon>Bacteria</taxon>
        <taxon>Pseudomonadati</taxon>
        <taxon>Pseudomonadota</taxon>
        <taxon>Gammaproteobacteria</taxon>
        <taxon>Pseudomonadales</taxon>
        <taxon>Pseudomonadaceae</taxon>
        <taxon>Pseudomonas</taxon>
    </lineage>
</organism>
<comment type="caution">
    <text evidence="1">The sequence shown here is derived from an EMBL/GenBank/DDBJ whole genome shotgun (WGS) entry which is preliminary data.</text>
</comment>
<dbReference type="Proteomes" id="UP000013237">
    <property type="component" value="Unassembled WGS sequence"/>
</dbReference>
<name>A0AAD2W5E0_PSEPU</name>